<organism evidence="2 3">
    <name type="scientific">Octadecabacter dasysiphoniae</name>
    <dbReference type="NCBI Taxonomy" id="2909341"/>
    <lineage>
        <taxon>Bacteria</taxon>
        <taxon>Pseudomonadati</taxon>
        <taxon>Pseudomonadota</taxon>
        <taxon>Alphaproteobacteria</taxon>
        <taxon>Rhodobacterales</taxon>
        <taxon>Roseobacteraceae</taxon>
        <taxon>Octadecabacter</taxon>
    </lineage>
</organism>
<feature type="signal peptide" evidence="1">
    <location>
        <begin position="1"/>
        <end position="26"/>
    </location>
</feature>
<evidence type="ECO:0000313" key="3">
    <source>
        <dbReference type="Proteomes" id="UP001200557"/>
    </source>
</evidence>
<evidence type="ECO:0008006" key="4">
    <source>
        <dbReference type="Google" id="ProtNLM"/>
    </source>
</evidence>
<reference evidence="2 3" key="1">
    <citation type="submission" date="2022-01" db="EMBL/GenBank/DDBJ databases">
        <title>Octadecabacter sp. nov., isolated from a marine alga.</title>
        <authorList>
            <person name="Jin M.S."/>
            <person name="Kim H.M."/>
            <person name="Han D.M."/>
            <person name="Jung J.J."/>
            <person name="Jeon C.O."/>
        </authorList>
    </citation>
    <scope>NUCLEOTIDE SEQUENCE [LARGE SCALE GENOMIC DNA]</scope>
    <source>
        <strain evidence="2 3">G9-8</strain>
    </source>
</reference>
<evidence type="ECO:0000256" key="1">
    <source>
        <dbReference type="SAM" id="SignalP"/>
    </source>
</evidence>
<dbReference type="PROSITE" id="PS51257">
    <property type="entry name" value="PROKAR_LIPOPROTEIN"/>
    <property type="match status" value="1"/>
</dbReference>
<keyword evidence="3" id="KW-1185">Reference proteome</keyword>
<comment type="caution">
    <text evidence="2">The sequence shown here is derived from an EMBL/GenBank/DDBJ whole genome shotgun (WGS) entry which is preliminary data.</text>
</comment>
<gene>
    <name evidence="2" type="ORF">L0664_00785</name>
</gene>
<accession>A0ABS9CQS2</accession>
<keyword evidence="1" id="KW-0732">Signal</keyword>
<evidence type="ECO:0000313" key="2">
    <source>
        <dbReference type="EMBL" id="MCF2869586.1"/>
    </source>
</evidence>
<protein>
    <recommendedName>
        <fullName evidence="4">Lipoprotein</fullName>
    </recommendedName>
</protein>
<proteinExistence type="predicted"/>
<dbReference type="Proteomes" id="UP001200557">
    <property type="component" value="Unassembled WGS sequence"/>
</dbReference>
<sequence>MKHYIFAAFCAASLSACSVTSGNSSAFLNNGNDVTFLNQGSSSCPGVASSNNPIYERYPLRCGPQTQVIPR</sequence>
<feature type="chain" id="PRO_5045877367" description="Lipoprotein" evidence="1">
    <location>
        <begin position="27"/>
        <end position="71"/>
    </location>
</feature>
<name>A0ABS9CQS2_9RHOB</name>
<dbReference type="RefSeq" id="WP_235223718.1">
    <property type="nucleotide sequence ID" value="NZ_JAKGAQ010000001.1"/>
</dbReference>
<dbReference type="EMBL" id="JAKGAQ010000001">
    <property type="protein sequence ID" value="MCF2869586.1"/>
    <property type="molecule type" value="Genomic_DNA"/>
</dbReference>